<name>A0AAV7PSB4_PLEWA</name>
<feature type="region of interest" description="Disordered" evidence="1">
    <location>
        <begin position="119"/>
        <end position="151"/>
    </location>
</feature>
<accession>A0AAV7PSB4</accession>
<dbReference type="Proteomes" id="UP001066276">
    <property type="component" value="Chromosome 7"/>
</dbReference>
<evidence type="ECO:0000256" key="1">
    <source>
        <dbReference type="SAM" id="MobiDB-lite"/>
    </source>
</evidence>
<gene>
    <name evidence="2" type="ORF">NDU88_007749</name>
</gene>
<protein>
    <submittedName>
        <fullName evidence="2">Uncharacterized protein</fullName>
    </submittedName>
</protein>
<evidence type="ECO:0000313" key="3">
    <source>
        <dbReference type="Proteomes" id="UP001066276"/>
    </source>
</evidence>
<keyword evidence="3" id="KW-1185">Reference proteome</keyword>
<dbReference type="AlphaFoldDB" id="A0AAV7PSB4"/>
<reference evidence="2" key="1">
    <citation type="journal article" date="2022" name="bioRxiv">
        <title>Sequencing and chromosome-scale assembly of the giantPleurodeles waltlgenome.</title>
        <authorList>
            <person name="Brown T."/>
            <person name="Elewa A."/>
            <person name="Iarovenko S."/>
            <person name="Subramanian E."/>
            <person name="Araus A.J."/>
            <person name="Petzold A."/>
            <person name="Susuki M."/>
            <person name="Suzuki K.-i.T."/>
            <person name="Hayashi T."/>
            <person name="Toyoda A."/>
            <person name="Oliveira C."/>
            <person name="Osipova E."/>
            <person name="Leigh N.D."/>
            <person name="Simon A."/>
            <person name="Yun M.H."/>
        </authorList>
    </citation>
    <scope>NUCLEOTIDE SEQUENCE</scope>
    <source>
        <strain evidence="2">20211129_DDA</strain>
        <tissue evidence="2">Liver</tissue>
    </source>
</reference>
<comment type="caution">
    <text evidence="2">The sequence shown here is derived from an EMBL/GenBank/DDBJ whole genome shotgun (WGS) entry which is preliminary data.</text>
</comment>
<dbReference type="EMBL" id="JANPWB010000011">
    <property type="protein sequence ID" value="KAJ1129378.1"/>
    <property type="molecule type" value="Genomic_DNA"/>
</dbReference>
<sequence length="151" mass="16443">MDKFIVRAVGIIDKEIELAERRISVSSLRSPPLALLGVSLPGIINDEELARREGNGEVMPCADSVAVGNQGGVDESDQVLWQEYDPLELGALELVPTHSTGEVLAISDRRTRSYHVRNHKHLGCGQPPAQRYTHPNKKGAGNEMRQGPGQA</sequence>
<proteinExistence type="predicted"/>
<organism evidence="2 3">
    <name type="scientific">Pleurodeles waltl</name>
    <name type="common">Iberian ribbed newt</name>
    <dbReference type="NCBI Taxonomy" id="8319"/>
    <lineage>
        <taxon>Eukaryota</taxon>
        <taxon>Metazoa</taxon>
        <taxon>Chordata</taxon>
        <taxon>Craniata</taxon>
        <taxon>Vertebrata</taxon>
        <taxon>Euteleostomi</taxon>
        <taxon>Amphibia</taxon>
        <taxon>Batrachia</taxon>
        <taxon>Caudata</taxon>
        <taxon>Salamandroidea</taxon>
        <taxon>Salamandridae</taxon>
        <taxon>Pleurodelinae</taxon>
        <taxon>Pleurodeles</taxon>
    </lineage>
</organism>
<evidence type="ECO:0000313" key="2">
    <source>
        <dbReference type="EMBL" id="KAJ1129378.1"/>
    </source>
</evidence>